<dbReference type="InterPro" id="IPR006094">
    <property type="entry name" value="Oxid_FAD_bind_N"/>
</dbReference>
<evidence type="ECO:0000313" key="4">
    <source>
        <dbReference type="EMBL" id="NBZ86650.1"/>
    </source>
</evidence>
<evidence type="ECO:0000256" key="1">
    <source>
        <dbReference type="ARBA" id="ARBA00022630"/>
    </source>
</evidence>
<comment type="caution">
    <text evidence="4">The sequence shown here is derived from an EMBL/GenBank/DDBJ whole genome shotgun (WGS) entry which is preliminary data.</text>
</comment>
<evidence type="ECO:0000313" key="5">
    <source>
        <dbReference type="Proteomes" id="UP001193501"/>
    </source>
</evidence>
<feature type="domain" description="FAD-binding PCMH-type" evidence="3">
    <location>
        <begin position="1"/>
        <end position="174"/>
    </location>
</feature>
<accession>A0AAE4YB17</accession>
<dbReference type="SUPFAM" id="SSF56176">
    <property type="entry name" value="FAD-binding/transporter-associated domain-like"/>
    <property type="match status" value="1"/>
</dbReference>
<dbReference type="InterPro" id="IPR016169">
    <property type="entry name" value="FAD-bd_PCMH_sub2"/>
</dbReference>
<sequence length="355" mass="36376">MRPESEAEVCEIVRGGSGQSGALSLRGGGTRGVLTGGEALDLSGLAGVRLYEPGALTLVAGAGTALAEVEALLAGERQRLAFEPPDLRGVLGREGVSTLGGVVAMNAAGPRRMQAGAARDHLLGVRFVDGTGAVVKSGGRVMKNVTGLDLVRLMAGSQGTLGVLTEVALKVQAMPEAVVTLGGPEQGAKGLACLRRALGSPFDISGAAMGAFGSWVRIEGMAGSVAYRAGRLKELLPGWEEVEADWGLVRDAPVRGAEIWRLSVVPSEAWAVAEALPGADLCFDWAGGLIWVGCEAGTAVREAVRGRGHAMLLRGPSLQIGGRAWGEEAPGVARLMAGVKAKFDPRGVFNPGGMV</sequence>
<evidence type="ECO:0000256" key="2">
    <source>
        <dbReference type="ARBA" id="ARBA00022827"/>
    </source>
</evidence>
<evidence type="ECO:0000259" key="3">
    <source>
        <dbReference type="PROSITE" id="PS51387"/>
    </source>
</evidence>
<dbReference type="InterPro" id="IPR036318">
    <property type="entry name" value="FAD-bd_PCMH-like_sf"/>
</dbReference>
<gene>
    <name evidence="4" type="ORF">GV832_03580</name>
</gene>
<keyword evidence="1" id="KW-0285">Flavoprotein</keyword>
<dbReference type="EMBL" id="JAABNR010000002">
    <property type="protein sequence ID" value="NBZ86650.1"/>
    <property type="molecule type" value="Genomic_DNA"/>
</dbReference>
<organism evidence="4 5">
    <name type="scientific">Stagnihabitans tardus</name>
    <dbReference type="NCBI Taxonomy" id="2699202"/>
    <lineage>
        <taxon>Bacteria</taxon>
        <taxon>Pseudomonadati</taxon>
        <taxon>Pseudomonadota</taxon>
        <taxon>Alphaproteobacteria</taxon>
        <taxon>Rhodobacterales</taxon>
        <taxon>Paracoccaceae</taxon>
        <taxon>Stagnihabitans</taxon>
    </lineage>
</organism>
<dbReference type="Proteomes" id="UP001193501">
    <property type="component" value="Unassembled WGS sequence"/>
</dbReference>
<dbReference type="Gene3D" id="3.30.465.10">
    <property type="match status" value="1"/>
</dbReference>
<keyword evidence="2" id="KW-0274">FAD</keyword>
<name>A0AAE4YB17_9RHOB</name>
<dbReference type="GO" id="GO:0071949">
    <property type="term" value="F:FAD binding"/>
    <property type="evidence" value="ECO:0007669"/>
    <property type="project" value="InterPro"/>
</dbReference>
<dbReference type="Pfam" id="PF01565">
    <property type="entry name" value="FAD_binding_4"/>
    <property type="match status" value="1"/>
</dbReference>
<dbReference type="PANTHER" id="PTHR11748">
    <property type="entry name" value="D-LACTATE DEHYDROGENASE"/>
    <property type="match status" value="1"/>
</dbReference>
<proteinExistence type="predicted"/>
<dbReference type="InterPro" id="IPR016166">
    <property type="entry name" value="FAD-bd_PCMH"/>
</dbReference>
<protein>
    <submittedName>
        <fullName evidence="4">FAD-binding protein</fullName>
    </submittedName>
</protein>
<dbReference type="RefSeq" id="WP_168773446.1">
    <property type="nucleotide sequence ID" value="NZ_JAABNR010000002.1"/>
</dbReference>
<dbReference type="AlphaFoldDB" id="A0AAE4YB17"/>
<keyword evidence="5" id="KW-1185">Reference proteome</keyword>
<dbReference type="PANTHER" id="PTHR11748:SF103">
    <property type="entry name" value="GLYCOLATE OXIDASE SUBUNIT GLCE"/>
    <property type="match status" value="1"/>
</dbReference>
<dbReference type="InterPro" id="IPR016164">
    <property type="entry name" value="FAD-linked_Oxase-like_C"/>
</dbReference>
<dbReference type="GO" id="GO:0003824">
    <property type="term" value="F:catalytic activity"/>
    <property type="evidence" value="ECO:0007669"/>
    <property type="project" value="InterPro"/>
</dbReference>
<dbReference type="SUPFAM" id="SSF55103">
    <property type="entry name" value="FAD-linked oxidases, C-terminal domain"/>
    <property type="match status" value="1"/>
</dbReference>
<dbReference type="PROSITE" id="PS51387">
    <property type="entry name" value="FAD_PCMH"/>
    <property type="match status" value="1"/>
</dbReference>
<reference evidence="4" key="1">
    <citation type="submission" date="2020-01" db="EMBL/GenBank/DDBJ databases">
        <authorList>
            <person name="Chen W.-M."/>
        </authorList>
    </citation>
    <scope>NUCLEOTIDE SEQUENCE</scope>
    <source>
        <strain evidence="4">CYK-10</strain>
    </source>
</reference>